<name>A0A2T5JYW9_9RHOB</name>
<comment type="caution">
    <text evidence="1">The sequence shown here is derived from an EMBL/GenBank/DDBJ whole genome shotgun (WGS) entry which is preliminary data.</text>
</comment>
<dbReference type="AlphaFoldDB" id="A0A2T5JYW9"/>
<proteinExistence type="predicted"/>
<accession>A0A2T5JYW9</accession>
<sequence length="96" mass="10563">MGKFPLIMWGSSPIFAAMEQLISDIEAHCTACGISPQKLLREAINAKWGQWQDWKDGKSSPTMKVVDRLRAFMAANSDVCVADHDQALLQIEGDAA</sequence>
<dbReference type="Proteomes" id="UP000244060">
    <property type="component" value="Unassembled WGS sequence"/>
</dbReference>
<reference evidence="1 2" key="1">
    <citation type="submission" date="2018-04" db="EMBL/GenBank/DDBJ databases">
        <title>Genomic Encyclopedia of Type Strains, Phase III (KMG-III): the genomes of soil and plant-associated and newly described type strains.</title>
        <authorList>
            <person name="Whitman W."/>
        </authorList>
    </citation>
    <scope>NUCLEOTIDE SEQUENCE [LARGE SCALE GENOMIC DNA]</scope>
    <source>
        <strain evidence="1 2">KA25</strain>
    </source>
</reference>
<dbReference type="EMBL" id="QAOT01000014">
    <property type="protein sequence ID" value="PTR15372.1"/>
    <property type="molecule type" value="Genomic_DNA"/>
</dbReference>
<gene>
    <name evidence="1" type="ORF">C8J28_11493</name>
</gene>
<evidence type="ECO:0000313" key="1">
    <source>
        <dbReference type="EMBL" id="PTR15372.1"/>
    </source>
</evidence>
<keyword evidence="2" id="KW-1185">Reference proteome</keyword>
<evidence type="ECO:0000313" key="2">
    <source>
        <dbReference type="Proteomes" id="UP000244060"/>
    </source>
</evidence>
<organism evidence="1 2">
    <name type="scientific">Cereibacter azotoformans</name>
    <dbReference type="NCBI Taxonomy" id="43057"/>
    <lineage>
        <taxon>Bacteria</taxon>
        <taxon>Pseudomonadati</taxon>
        <taxon>Pseudomonadota</taxon>
        <taxon>Alphaproteobacteria</taxon>
        <taxon>Rhodobacterales</taxon>
        <taxon>Paracoccaceae</taxon>
        <taxon>Cereibacter</taxon>
    </lineage>
</organism>
<protein>
    <submittedName>
        <fullName evidence="1">Uncharacterized protein</fullName>
    </submittedName>
</protein>